<dbReference type="Proteomes" id="UP000001817">
    <property type="component" value="Chromosome 1"/>
</dbReference>
<proteinExistence type="predicted"/>
<dbReference type="EMBL" id="CP000270">
    <property type="protein sequence ID" value="ABE30012.1"/>
    <property type="molecule type" value="Genomic_DNA"/>
</dbReference>
<evidence type="ECO:0000313" key="2">
    <source>
        <dbReference type="EMBL" id="ABE30012.1"/>
    </source>
</evidence>
<feature type="region of interest" description="Disordered" evidence="1">
    <location>
        <begin position="1"/>
        <end position="20"/>
    </location>
</feature>
<evidence type="ECO:0000313" key="3">
    <source>
        <dbReference type="Proteomes" id="UP000001817"/>
    </source>
</evidence>
<organism evidence="2 3">
    <name type="scientific">Paraburkholderia xenovorans (strain LB400)</name>
    <dbReference type="NCBI Taxonomy" id="266265"/>
    <lineage>
        <taxon>Bacteria</taxon>
        <taxon>Pseudomonadati</taxon>
        <taxon>Pseudomonadota</taxon>
        <taxon>Betaproteobacteria</taxon>
        <taxon>Burkholderiales</taxon>
        <taxon>Burkholderiaceae</taxon>
        <taxon>Paraburkholderia</taxon>
    </lineage>
</organism>
<protein>
    <submittedName>
        <fullName evidence="2">Uncharacterized protein</fullName>
    </submittedName>
</protein>
<dbReference type="KEGG" id="bxe:Bxe_A2965"/>
<name>Q141H7_PARXL</name>
<sequence>MLDSFGTKRGVPAAQSSHARASMARMCSPIGLALSAGVFSAEDDRNHSSDCTGALPDPFDLTQGRSVDVNISGRRNGRRNP</sequence>
<gene>
    <name evidence="2" type="ORF">Bxe_A2965</name>
</gene>
<feature type="region of interest" description="Disordered" evidence="1">
    <location>
        <begin position="42"/>
        <end position="81"/>
    </location>
</feature>
<reference evidence="2 3" key="1">
    <citation type="journal article" date="2006" name="Proc. Natl. Acad. Sci. U.S.A.">
        <title>Burkholderia xenovorans LB400 harbors a multi-replicon, 9.73-Mbp genome shaped for versatility.</title>
        <authorList>
            <person name="Chain P.S."/>
            <person name="Denef V.J."/>
            <person name="Konstantinidis K.T."/>
            <person name="Vergez L.M."/>
            <person name="Agullo L."/>
            <person name="Reyes V.L."/>
            <person name="Hauser L."/>
            <person name="Cordova M."/>
            <person name="Gomez L."/>
            <person name="Gonzalez M."/>
            <person name="Land M."/>
            <person name="Lao V."/>
            <person name="Larimer F."/>
            <person name="LiPuma J.J."/>
            <person name="Mahenthiralingam E."/>
            <person name="Malfatti S.A."/>
            <person name="Marx C.J."/>
            <person name="Parnell J.J."/>
            <person name="Ramette A."/>
            <person name="Richardson P."/>
            <person name="Seeger M."/>
            <person name="Smith D."/>
            <person name="Spilker T."/>
            <person name="Sul W.J."/>
            <person name="Tsoi T.V."/>
            <person name="Ulrich L.E."/>
            <person name="Zhulin I.B."/>
            <person name="Tiedje J.M."/>
        </authorList>
    </citation>
    <scope>NUCLEOTIDE SEQUENCE [LARGE SCALE GENOMIC DNA]</scope>
    <source>
        <strain evidence="2 3">LB400</strain>
    </source>
</reference>
<evidence type="ECO:0000256" key="1">
    <source>
        <dbReference type="SAM" id="MobiDB-lite"/>
    </source>
</evidence>
<keyword evidence="3" id="KW-1185">Reference proteome</keyword>
<accession>Q141H7</accession>
<dbReference type="AlphaFoldDB" id="Q141H7"/>